<sequence length="32" mass="3501">MGKKLFNLYFTCRVVGEQPVTADADRQGVSIG</sequence>
<evidence type="ECO:0000313" key="2">
    <source>
        <dbReference type="Proteomes" id="UP000182058"/>
    </source>
</evidence>
<reference evidence="1 2" key="1">
    <citation type="submission" date="2016-10" db="EMBL/GenBank/DDBJ databases">
        <authorList>
            <person name="Varghese N."/>
            <person name="Submissions S."/>
        </authorList>
    </citation>
    <scope>NUCLEOTIDE SEQUENCE [LARGE SCALE GENOMIC DNA]</scope>
    <source>
        <strain evidence="1 2">BS3667</strain>
    </source>
</reference>
<evidence type="ECO:0000313" key="1">
    <source>
        <dbReference type="EMBL" id="SDU54459.1"/>
    </source>
</evidence>
<accession>A0ABY0VTB9</accession>
<proteinExistence type="predicted"/>
<name>A0ABY0VTB9_9PSED</name>
<dbReference type="EMBL" id="LT629795">
    <property type="protein sequence ID" value="SDU54459.1"/>
    <property type="molecule type" value="Genomic_DNA"/>
</dbReference>
<gene>
    <name evidence="1" type="ORF">SAMN04490201_2492</name>
</gene>
<dbReference type="Proteomes" id="UP000182058">
    <property type="component" value="Chromosome I"/>
</dbReference>
<protein>
    <submittedName>
        <fullName evidence="1">Uncharacterized protein</fullName>
    </submittedName>
</protein>
<keyword evidence="2" id="KW-1185">Reference proteome</keyword>
<organism evidence="1 2">
    <name type="scientific">Pseudomonas psychrophila</name>
    <dbReference type="NCBI Taxonomy" id="122355"/>
    <lineage>
        <taxon>Bacteria</taxon>
        <taxon>Pseudomonadati</taxon>
        <taxon>Pseudomonadota</taxon>
        <taxon>Gammaproteobacteria</taxon>
        <taxon>Pseudomonadales</taxon>
        <taxon>Pseudomonadaceae</taxon>
        <taxon>Pseudomonas</taxon>
    </lineage>
</organism>